<proteinExistence type="predicted"/>
<organism evidence="7 8">
    <name type="scientific">Phytophthora cactorum</name>
    <dbReference type="NCBI Taxonomy" id="29920"/>
    <lineage>
        <taxon>Eukaryota</taxon>
        <taxon>Sar</taxon>
        <taxon>Stramenopiles</taxon>
        <taxon>Oomycota</taxon>
        <taxon>Peronosporomycetes</taxon>
        <taxon>Peronosporales</taxon>
        <taxon>Peronosporaceae</taxon>
        <taxon>Phytophthora</taxon>
    </lineage>
</organism>
<dbReference type="AlphaFoldDB" id="A0A329SPS6"/>
<dbReference type="VEuPathDB" id="FungiDB:PC110_g5238"/>
<dbReference type="EMBL" id="RCMG01000053">
    <property type="protein sequence ID" value="KAG2865692.1"/>
    <property type="molecule type" value="Genomic_DNA"/>
</dbReference>
<name>A0A329SPS6_9STRA</name>
<protein>
    <submittedName>
        <fullName evidence="7">Uncharacterized protein</fullName>
    </submittedName>
</protein>
<dbReference type="STRING" id="29920.A0A329SPS6"/>
<reference evidence="6" key="2">
    <citation type="submission" date="2018-05" db="EMBL/GenBank/DDBJ databases">
        <title>Effector identification in a new, highly contiguous assembly of the strawberry crown rot pathogen Phytophthora cactorum.</title>
        <authorList>
            <person name="Armitage A.D."/>
            <person name="Nellist C.F."/>
            <person name="Bates H."/>
            <person name="Vickerstaff R.J."/>
            <person name="Harrison R.J."/>
        </authorList>
    </citation>
    <scope>NUCLEOTIDE SEQUENCE</scope>
    <source>
        <strain evidence="2">15-7</strain>
        <strain evidence="3">4032</strain>
        <strain evidence="4">4040</strain>
        <strain evidence="5">P415</strain>
        <strain evidence="6">P421</strain>
    </source>
</reference>
<dbReference type="EMBL" id="RCMV01000230">
    <property type="protein sequence ID" value="KAG3221156.1"/>
    <property type="molecule type" value="Genomic_DNA"/>
</dbReference>
<evidence type="ECO:0000313" key="3">
    <source>
        <dbReference type="EMBL" id="KAG2923474.1"/>
    </source>
</evidence>
<evidence type="ECO:0000256" key="1">
    <source>
        <dbReference type="SAM" id="MobiDB-lite"/>
    </source>
</evidence>
<sequence length="83" mass="9325">MPALMPLRNKPKWTDRLTTPAGTMRKADEGLSPNRPLGRKATSERKASALEQQIYINIFMQSPDSEESKGVFVLQRKAILAKI</sequence>
<dbReference type="Proteomes" id="UP000760860">
    <property type="component" value="Unassembled WGS sequence"/>
</dbReference>
<evidence type="ECO:0000313" key="5">
    <source>
        <dbReference type="EMBL" id="KAG2983832.1"/>
    </source>
</evidence>
<evidence type="ECO:0000313" key="4">
    <source>
        <dbReference type="EMBL" id="KAG2951832.1"/>
    </source>
</evidence>
<keyword evidence="8" id="KW-1185">Reference proteome</keyword>
<evidence type="ECO:0000313" key="8">
    <source>
        <dbReference type="Proteomes" id="UP000251314"/>
    </source>
</evidence>
<dbReference type="Proteomes" id="UP000735874">
    <property type="component" value="Unassembled WGS sequence"/>
</dbReference>
<dbReference type="OrthoDB" id="128346at2759"/>
<gene>
    <name evidence="7" type="ORF">PC110_g5238</name>
    <name evidence="2" type="ORF">PC113_g3464</name>
    <name evidence="3" type="ORF">PC115_g8929</name>
    <name evidence="4" type="ORF">PC117_g3283</name>
    <name evidence="5" type="ORF">PC118_g9205</name>
    <name evidence="6" type="ORF">PC129_g8090</name>
</gene>
<evidence type="ECO:0000313" key="2">
    <source>
        <dbReference type="EMBL" id="KAG2865692.1"/>
    </source>
</evidence>
<dbReference type="EMBL" id="RCMK01000046">
    <property type="protein sequence ID" value="KAG2951832.1"/>
    <property type="molecule type" value="Genomic_DNA"/>
</dbReference>
<dbReference type="Proteomes" id="UP000736787">
    <property type="component" value="Unassembled WGS sequence"/>
</dbReference>
<accession>A0A329SPS6</accession>
<dbReference type="EMBL" id="RCMI01000238">
    <property type="protein sequence ID" value="KAG2923474.1"/>
    <property type="molecule type" value="Genomic_DNA"/>
</dbReference>
<dbReference type="EMBL" id="RCML01000248">
    <property type="protein sequence ID" value="KAG2983832.1"/>
    <property type="molecule type" value="Genomic_DNA"/>
</dbReference>
<dbReference type="Proteomes" id="UP000697107">
    <property type="component" value="Unassembled WGS sequence"/>
</dbReference>
<reference evidence="7 8" key="1">
    <citation type="submission" date="2018-01" db="EMBL/GenBank/DDBJ databases">
        <title>Draft genome of the strawberry crown rot pathogen Phytophthora cactorum.</title>
        <authorList>
            <person name="Armitage A.D."/>
            <person name="Lysoe E."/>
            <person name="Nellist C.F."/>
            <person name="Harrison R.J."/>
            <person name="Brurberg M.B."/>
        </authorList>
    </citation>
    <scope>NUCLEOTIDE SEQUENCE [LARGE SCALE GENOMIC DNA]</scope>
    <source>
        <strain evidence="7 8">10300</strain>
    </source>
</reference>
<dbReference type="Proteomes" id="UP000251314">
    <property type="component" value="Unassembled WGS sequence"/>
</dbReference>
<evidence type="ECO:0000313" key="6">
    <source>
        <dbReference type="EMBL" id="KAG3221156.1"/>
    </source>
</evidence>
<evidence type="ECO:0000313" key="7">
    <source>
        <dbReference type="EMBL" id="RAW38521.1"/>
    </source>
</evidence>
<dbReference type="EMBL" id="MJFZ01000086">
    <property type="protein sequence ID" value="RAW38521.1"/>
    <property type="molecule type" value="Genomic_DNA"/>
</dbReference>
<comment type="caution">
    <text evidence="7">The sequence shown here is derived from an EMBL/GenBank/DDBJ whole genome shotgun (WGS) entry which is preliminary data.</text>
</comment>
<dbReference type="Proteomes" id="UP000774804">
    <property type="component" value="Unassembled WGS sequence"/>
</dbReference>
<feature type="region of interest" description="Disordered" evidence="1">
    <location>
        <begin position="1"/>
        <end position="44"/>
    </location>
</feature>